<sequence>MKLLTQTKALADETRLRLIGVLAAHELNVGEIVQVLDMGQSRISRHLKILMDAGLVACQRHGLWAFYSSSSANGSRALLAAVLEGLKDLPEHRQDLDRAAQVLNDRRRSTTHFFDGIASDWNRLSREMLGDFALGPAIMKRLAAAETQRGTVVDLGCGPGLLLGHLAGAAGCVIGVDNSARMLDAAAKLLPEGLEVSLRIGDLEHLPLRDGEADAAIMSLVLHHLAAPQDGIAEMGRVVRPGGQAVLVDFLLHDNETLRTRYGDRWLGFSPDDLQSWMEKAGFQELSCERHPVNLGLTLMVITARREEFSV</sequence>
<dbReference type="Gene3D" id="1.10.10.10">
    <property type="entry name" value="Winged helix-like DNA-binding domain superfamily/Winged helix DNA-binding domain"/>
    <property type="match status" value="1"/>
</dbReference>
<reference evidence="4" key="1">
    <citation type="submission" date="2016-10" db="EMBL/GenBank/DDBJ databases">
        <authorList>
            <person name="Varghese N."/>
            <person name="Submissions S."/>
        </authorList>
    </citation>
    <scope>NUCLEOTIDE SEQUENCE [LARGE SCALE GENOMIC DNA]</scope>
    <source>
        <strain evidence="4">DSM 5918</strain>
    </source>
</reference>
<dbReference type="AlphaFoldDB" id="A0A1I3VIA6"/>
<dbReference type="InterPro" id="IPR029063">
    <property type="entry name" value="SAM-dependent_MTases_sf"/>
</dbReference>
<evidence type="ECO:0000259" key="2">
    <source>
        <dbReference type="PROSITE" id="PS50987"/>
    </source>
</evidence>
<dbReference type="SMART" id="SM00418">
    <property type="entry name" value="HTH_ARSR"/>
    <property type="match status" value="1"/>
</dbReference>
<dbReference type="CDD" id="cd02440">
    <property type="entry name" value="AdoMet_MTases"/>
    <property type="match status" value="1"/>
</dbReference>
<dbReference type="Pfam" id="PF01022">
    <property type="entry name" value="HTH_5"/>
    <property type="match status" value="1"/>
</dbReference>
<protein>
    <submittedName>
        <fullName evidence="3">Transcriptional regulator, ArsR family</fullName>
    </submittedName>
</protein>
<dbReference type="GO" id="GO:0008757">
    <property type="term" value="F:S-adenosylmethionine-dependent methyltransferase activity"/>
    <property type="evidence" value="ECO:0007669"/>
    <property type="project" value="InterPro"/>
</dbReference>
<evidence type="ECO:0000256" key="1">
    <source>
        <dbReference type="ARBA" id="ARBA00022679"/>
    </source>
</evidence>
<dbReference type="Proteomes" id="UP000198635">
    <property type="component" value="Unassembled WGS sequence"/>
</dbReference>
<dbReference type="Pfam" id="PF08241">
    <property type="entry name" value="Methyltransf_11"/>
    <property type="match status" value="1"/>
</dbReference>
<dbReference type="RefSeq" id="WP_092375275.1">
    <property type="nucleotide sequence ID" value="NZ_FORX01000010.1"/>
</dbReference>
<dbReference type="PANTHER" id="PTHR43861:SF3">
    <property type="entry name" value="PUTATIVE (AFU_ORTHOLOGUE AFUA_2G14390)-RELATED"/>
    <property type="match status" value="1"/>
</dbReference>
<dbReference type="InterPro" id="IPR013216">
    <property type="entry name" value="Methyltransf_11"/>
</dbReference>
<dbReference type="PRINTS" id="PR00778">
    <property type="entry name" value="HTHARSR"/>
</dbReference>
<feature type="domain" description="HTH arsR-type" evidence="2">
    <location>
        <begin position="1"/>
        <end position="97"/>
    </location>
</feature>
<dbReference type="PANTHER" id="PTHR43861">
    <property type="entry name" value="TRANS-ACONITATE 2-METHYLTRANSFERASE-RELATED"/>
    <property type="match status" value="1"/>
</dbReference>
<keyword evidence="4" id="KW-1185">Reference proteome</keyword>
<evidence type="ECO:0000313" key="3">
    <source>
        <dbReference type="EMBL" id="SFJ94900.1"/>
    </source>
</evidence>
<dbReference type="SUPFAM" id="SSF46785">
    <property type="entry name" value="Winged helix' DNA-binding domain"/>
    <property type="match status" value="1"/>
</dbReference>
<evidence type="ECO:0000313" key="4">
    <source>
        <dbReference type="Proteomes" id="UP000198635"/>
    </source>
</evidence>
<dbReference type="GO" id="GO:0003700">
    <property type="term" value="F:DNA-binding transcription factor activity"/>
    <property type="evidence" value="ECO:0007669"/>
    <property type="project" value="InterPro"/>
</dbReference>
<dbReference type="PROSITE" id="PS50987">
    <property type="entry name" value="HTH_ARSR_2"/>
    <property type="match status" value="1"/>
</dbReference>
<dbReference type="Gene3D" id="3.40.50.150">
    <property type="entry name" value="Vaccinia Virus protein VP39"/>
    <property type="match status" value="1"/>
</dbReference>
<dbReference type="InterPro" id="IPR036390">
    <property type="entry name" value="WH_DNA-bd_sf"/>
</dbReference>
<dbReference type="STRING" id="52560.SAMN04488082_11068"/>
<dbReference type="EMBL" id="FORX01000010">
    <property type="protein sequence ID" value="SFJ94900.1"/>
    <property type="molecule type" value="Genomic_DNA"/>
</dbReference>
<name>A0A1I3VIA6_9BACT</name>
<proteinExistence type="predicted"/>
<dbReference type="InterPro" id="IPR011991">
    <property type="entry name" value="ArsR-like_HTH"/>
</dbReference>
<organism evidence="3 4">
    <name type="scientific">Desulfomicrobium apsheronum</name>
    <dbReference type="NCBI Taxonomy" id="52560"/>
    <lineage>
        <taxon>Bacteria</taxon>
        <taxon>Pseudomonadati</taxon>
        <taxon>Thermodesulfobacteriota</taxon>
        <taxon>Desulfovibrionia</taxon>
        <taxon>Desulfovibrionales</taxon>
        <taxon>Desulfomicrobiaceae</taxon>
        <taxon>Desulfomicrobium</taxon>
    </lineage>
</organism>
<dbReference type="SUPFAM" id="SSF53335">
    <property type="entry name" value="S-adenosyl-L-methionine-dependent methyltransferases"/>
    <property type="match status" value="1"/>
</dbReference>
<dbReference type="InterPro" id="IPR036388">
    <property type="entry name" value="WH-like_DNA-bd_sf"/>
</dbReference>
<dbReference type="CDD" id="cd00090">
    <property type="entry name" value="HTH_ARSR"/>
    <property type="match status" value="1"/>
</dbReference>
<keyword evidence="1" id="KW-0808">Transferase</keyword>
<gene>
    <name evidence="3" type="ORF">SAMN04488082_11068</name>
</gene>
<dbReference type="NCBIfam" id="NF033788">
    <property type="entry name" value="HTH_metalloreg"/>
    <property type="match status" value="1"/>
</dbReference>
<dbReference type="OrthoDB" id="9789575at2"/>
<dbReference type="InterPro" id="IPR001845">
    <property type="entry name" value="HTH_ArsR_DNA-bd_dom"/>
</dbReference>
<accession>A0A1I3VIA6</accession>